<dbReference type="CDD" id="cd20335">
    <property type="entry name" value="BRcat_RBR"/>
    <property type="match status" value="1"/>
</dbReference>
<evidence type="ECO:0000256" key="4">
    <source>
        <dbReference type="ARBA" id="ARBA00022723"/>
    </source>
</evidence>
<evidence type="ECO:0000313" key="12">
    <source>
        <dbReference type="Proteomes" id="UP000762676"/>
    </source>
</evidence>
<evidence type="ECO:0000256" key="3">
    <source>
        <dbReference type="ARBA" id="ARBA00022679"/>
    </source>
</evidence>
<dbReference type="InterPro" id="IPR044066">
    <property type="entry name" value="TRIAD_supradom"/>
</dbReference>
<keyword evidence="7" id="KW-0833">Ubl conjugation pathway</keyword>
<evidence type="ECO:0000259" key="10">
    <source>
        <dbReference type="PROSITE" id="PS51873"/>
    </source>
</evidence>
<feature type="compositionally biased region" description="Basic and acidic residues" evidence="9">
    <location>
        <begin position="303"/>
        <end position="315"/>
    </location>
</feature>
<comment type="caution">
    <text evidence="11">The sequence shown here is derived from an EMBL/GenBank/DDBJ whole genome shotgun (WGS) entry which is preliminary data.</text>
</comment>
<dbReference type="GO" id="GO:0016567">
    <property type="term" value="P:protein ubiquitination"/>
    <property type="evidence" value="ECO:0007669"/>
    <property type="project" value="InterPro"/>
</dbReference>
<evidence type="ECO:0000256" key="2">
    <source>
        <dbReference type="ARBA" id="ARBA00012251"/>
    </source>
</evidence>
<evidence type="ECO:0000256" key="1">
    <source>
        <dbReference type="ARBA" id="ARBA00001798"/>
    </source>
</evidence>
<dbReference type="InterPro" id="IPR031127">
    <property type="entry name" value="E3_UB_ligase_RBR"/>
</dbReference>
<comment type="catalytic activity">
    <reaction evidence="1">
        <text>[E2 ubiquitin-conjugating enzyme]-S-ubiquitinyl-L-cysteine + [acceptor protein]-L-lysine = [E2 ubiquitin-conjugating enzyme]-L-cysteine + [acceptor protein]-N(6)-ubiquitinyl-L-lysine.</text>
        <dbReference type="EC" id="2.3.2.31"/>
    </reaction>
</comment>
<evidence type="ECO:0000256" key="9">
    <source>
        <dbReference type="SAM" id="MobiDB-lite"/>
    </source>
</evidence>
<evidence type="ECO:0000256" key="8">
    <source>
        <dbReference type="ARBA" id="ARBA00022833"/>
    </source>
</evidence>
<keyword evidence="8" id="KW-0862">Zinc</keyword>
<dbReference type="PANTHER" id="PTHR11685">
    <property type="entry name" value="RBR FAMILY RING FINGER AND IBR DOMAIN-CONTAINING"/>
    <property type="match status" value="1"/>
</dbReference>
<dbReference type="Gene3D" id="3.30.40.10">
    <property type="entry name" value="Zinc/RING finger domain, C3HC4 (zinc finger)"/>
    <property type="match status" value="1"/>
</dbReference>
<dbReference type="GO" id="GO:0008270">
    <property type="term" value="F:zinc ion binding"/>
    <property type="evidence" value="ECO:0007669"/>
    <property type="project" value="UniProtKB-KW"/>
</dbReference>
<keyword evidence="4" id="KW-0479">Metal-binding</keyword>
<proteinExistence type="predicted"/>
<feature type="compositionally biased region" description="Basic and acidic residues" evidence="9">
    <location>
        <begin position="232"/>
        <end position="244"/>
    </location>
</feature>
<feature type="region of interest" description="Disordered" evidence="9">
    <location>
        <begin position="223"/>
        <end position="319"/>
    </location>
</feature>
<dbReference type="InterPro" id="IPR013083">
    <property type="entry name" value="Znf_RING/FYVE/PHD"/>
</dbReference>
<dbReference type="SUPFAM" id="SSF57850">
    <property type="entry name" value="RING/U-box"/>
    <property type="match status" value="2"/>
</dbReference>
<name>A0AAV4EL61_9GAST</name>
<evidence type="ECO:0000256" key="6">
    <source>
        <dbReference type="ARBA" id="ARBA00022771"/>
    </source>
</evidence>
<keyword evidence="5" id="KW-0677">Repeat</keyword>
<evidence type="ECO:0000256" key="7">
    <source>
        <dbReference type="ARBA" id="ARBA00022786"/>
    </source>
</evidence>
<dbReference type="PROSITE" id="PS51873">
    <property type="entry name" value="TRIAD"/>
    <property type="match status" value="1"/>
</dbReference>
<accession>A0AAV4EL61</accession>
<dbReference type="Proteomes" id="UP000762676">
    <property type="component" value="Unassembled WGS sequence"/>
</dbReference>
<dbReference type="EMBL" id="BMAT01003739">
    <property type="protein sequence ID" value="GFR61480.1"/>
    <property type="molecule type" value="Genomic_DNA"/>
</dbReference>
<keyword evidence="3" id="KW-0808">Transferase</keyword>
<feature type="compositionally biased region" description="Acidic residues" evidence="9">
    <location>
        <begin position="124"/>
        <end position="139"/>
    </location>
</feature>
<dbReference type="EC" id="2.3.2.31" evidence="2"/>
<dbReference type="Pfam" id="PF01485">
    <property type="entry name" value="IBR"/>
    <property type="match status" value="1"/>
</dbReference>
<feature type="compositionally biased region" description="Basic and acidic residues" evidence="9">
    <location>
        <begin position="277"/>
        <end position="294"/>
    </location>
</feature>
<evidence type="ECO:0000313" key="11">
    <source>
        <dbReference type="EMBL" id="GFR61480.1"/>
    </source>
</evidence>
<reference evidence="11 12" key="1">
    <citation type="journal article" date="2021" name="Elife">
        <title>Chloroplast acquisition without the gene transfer in kleptoplastic sea slugs, Plakobranchus ocellatus.</title>
        <authorList>
            <person name="Maeda T."/>
            <person name="Takahashi S."/>
            <person name="Yoshida T."/>
            <person name="Shimamura S."/>
            <person name="Takaki Y."/>
            <person name="Nagai Y."/>
            <person name="Toyoda A."/>
            <person name="Suzuki Y."/>
            <person name="Arimoto A."/>
            <person name="Ishii H."/>
            <person name="Satoh N."/>
            <person name="Nishiyama T."/>
            <person name="Hasebe M."/>
            <person name="Maruyama T."/>
            <person name="Minagawa J."/>
            <person name="Obokata J."/>
            <person name="Shigenobu S."/>
        </authorList>
    </citation>
    <scope>NUCLEOTIDE SEQUENCE [LARGE SCALE GENOMIC DNA]</scope>
</reference>
<keyword evidence="12" id="KW-1185">Reference proteome</keyword>
<feature type="domain" description="RING-type" evidence="10">
    <location>
        <begin position="536"/>
        <end position="774"/>
    </location>
</feature>
<dbReference type="GO" id="GO:0061630">
    <property type="term" value="F:ubiquitin protein ligase activity"/>
    <property type="evidence" value="ECO:0007669"/>
    <property type="project" value="UniProtKB-EC"/>
</dbReference>
<gene>
    <name evidence="11" type="ORF">ElyMa_001848100</name>
</gene>
<feature type="region of interest" description="Disordered" evidence="9">
    <location>
        <begin position="119"/>
        <end position="139"/>
    </location>
</feature>
<protein>
    <recommendedName>
        <fullName evidence="2">RBR-type E3 ubiquitin transferase</fullName>
        <ecNumber evidence="2">2.3.2.31</ecNumber>
    </recommendedName>
</protein>
<dbReference type="InterPro" id="IPR002867">
    <property type="entry name" value="IBR_dom"/>
</dbReference>
<dbReference type="AlphaFoldDB" id="A0AAV4EL61"/>
<organism evidence="11 12">
    <name type="scientific">Elysia marginata</name>
    <dbReference type="NCBI Taxonomy" id="1093978"/>
    <lineage>
        <taxon>Eukaryota</taxon>
        <taxon>Metazoa</taxon>
        <taxon>Spiralia</taxon>
        <taxon>Lophotrochozoa</taxon>
        <taxon>Mollusca</taxon>
        <taxon>Gastropoda</taxon>
        <taxon>Heterobranchia</taxon>
        <taxon>Euthyneura</taxon>
        <taxon>Panpulmonata</taxon>
        <taxon>Sacoglossa</taxon>
        <taxon>Placobranchoidea</taxon>
        <taxon>Plakobranchidae</taxon>
        <taxon>Elysia</taxon>
    </lineage>
</organism>
<keyword evidence="6" id="KW-0863">Zinc-finger</keyword>
<sequence length="1026" mass="118594">MAADLFDWDWQWEYKHRGTLNYEHRTHYRELLVKKRPIVKLDFGEFVGKATRGIFQSKYAGRGKDSRELYDSDEESEDEMFHETKYRPVSKKRPLSVYIVPQGRQLRWGRTGRKGYTHYKEERDDLSDDTEESESDSEEVYYCRWPSPAPHKGGRPYEKPRDDSYKAFFSDKSNHNKSYKRHDWRKKILDESTTDFYRKDDVYFTETKISVIDTETHKYINKFQQKRRKQTKSKEKGDVEQIRAERRHKKERNEKPEIVPPFIENAESSLGTPDDSISEKTNGDNERVVKRGEEFDQGGAVKSMRDATERGRTATEQENEGSMLIKLLRESTRPDTLQTEFRRDYKEAACKPRRFAINISRIVFHHVTLMNRLRLRAIPKLDLTTYLVFTYCKDSNQGVDLFRVHVASTWASSAKKALFHFHSALNGNVTQIQELIQCVVSVIDNVDLRYLVAKENRQNKKNNHYYNRPTCNFPMLFSVMKWEFTNTSIPRATEWYSKEDAEDKGRALFNINGLRHFFETAHYSESNQDVKRGPCESHICGGCLLEKSTDGGNKLMALDVCSHWFCEQCWKSRLLRQIKKADLSLKAVAICVEDGCDNPVDPITLLTLLSVDKIRSVIESKIRSHVSLLAPNVIICPNKNCRQVFSILEKSNSRKLERAIPIVCRCSLQFCSNCLNSPHWPAPCEYARRYKEFTKQRKDDVLLSKLLLDHELPDDLLSGKKCFNCGRFVRQFVFRKTEPNEFGRPICLQCAKEDNQNKNFNHSNIFNSNYIPKDTKNTVNSQLVDSKITKWYKIASTHRKMKHPEVVKALYGMAEIVADKLVCAVTAGKYVGDANRAAAEWDDLLLEWAEDNYSELCKSYMDGSNENSGAIFTEKQTLDNSLETSTRVTSASSNSSEHSFTNSSLILSSDNSFALSKLSAPKGDKASDLSSEMKRAACNIVHLKLELHQTAEYVAVLLDYEVALRGKLIRCLERAEDLCFSLGILLQDPHVHNAPRVLSTFMRLRVQAKHAIENIWNEIDNVKIEI</sequence>
<evidence type="ECO:0000256" key="5">
    <source>
        <dbReference type="ARBA" id="ARBA00022737"/>
    </source>
</evidence>